<evidence type="ECO:0000256" key="3">
    <source>
        <dbReference type="ARBA" id="ARBA00022491"/>
    </source>
</evidence>
<accession>A0AAN2BLL0</accession>
<protein>
    <recommendedName>
        <fullName evidence="2">Negative regulator of flagellin synthesis</fullName>
    </recommendedName>
    <alternativeName>
        <fullName evidence="8">Anti-sigma-28 factor</fullName>
    </alternativeName>
</protein>
<comment type="function">
    <text evidence="7">Responsible for the coupling of flagellin expression to flagellar assembly by preventing expression of the flagellin genes when a component of the middle class of proteins is defective. It negatively regulates flagellar genes by inhibiting the activity of FliA by directly binding to FliA.</text>
</comment>
<feature type="compositionally biased region" description="Low complexity" evidence="9">
    <location>
        <begin position="27"/>
        <end position="42"/>
    </location>
</feature>
<gene>
    <name evidence="11" type="ORF">MARGE09_P3459</name>
</gene>
<dbReference type="AlphaFoldDB" id="A0AAN2BLL0"/>
<evidence type="ECO:0000313" key="12">
    <source>
        <dbReference type="Proteomes" id="UP001320119"/>
    </source>
</evidence>
<keyword evidence="4" id="KW-1005">Bacterial flagellum biogenesis</keyword>
<sequence length="100" mass="10048">MVIDTGGVGKNRLHAPTQDTGKTRGPSADNASNSANAAQASSGDNVSLSGAGQAMSRLESKVQSSPEVDTAKVAAIKQSIANGSFSPNPSAIADKMLSDF</sequence>
<keyword evidence="6" id="KW-0804">Transcription</keyword>
<dbReference type="InterPro" id="IPR007412">
    <property type="entry name" value="FlgM"/>
</dbReference>
<evidence type="ECO:0000256" key="2">
    <source>
        <dbReference type="ARBA" id="ARBA00017823"/>
    </source>
</evidence>
<dbReference type="EMBL" id="AP023086">
    <property type="protein sequence ID" value="BCD99258.1"/>
    <property type="molecule type" value="Genomic_DNA"/>
</dbReference>
<proteinExistence type="inferred from homology"/>
<dbReference type="KEGG" id="marq:MARGE09_P3459"/>
<evidence type="ECO:0000256" key="7">
    <source>
        <dbReference type="ARBA" id="ARBA00024739"/>
    </source>
</evidence>
<dbReference type="SUPFAM" id="SSF101498">
    <property type="entry name" value="Anti-sigma factor FlgM"/>
    <property type="match status" value="1"/>
</dbReference>
<evidence type="ECO:0000256" key="8">
    <source>
        <dbReference type="ARBA" id="ARBA00030117"/>
    </source>
</evidence>
<evidence type="ECO:0000256" key="9">
    <source>
        <dbReference type="SAM" id="MobiDB-lite"/>
    </source>
</evidence>
<evidence type="ECO:0000256" key="1">
    <source>
        <dbReference type="ARBA" id="ARBA00005322"/>
    </source>
</evidence>
<evidence type="ECO:0000256" key="4">
    <source>
        <dbReference type="ARBA" id="ARBA00022795"/>
    </source>
</evidence>
<keyword evidence="3" id="KW-0678">Repressor</keyword>
<comment type="similarity">
    <text evidence="1">Belongs to the FlgM family.</text>
</comment>
<dbReference type="Pfam" id="PF04316">
    <property type="entry name" value="FlgM"/>
    <property type="match status" value="1"/>
</dbReference>
<evidence type="ECO:0000259" key="10">
    <source>
        <dbReference type="Pfam" id="PF04316"/>
    </source>
</evidence>
<evidence type="ECO:0000256" key="5">
    <source>
        <dbReference type="ARBA" id="ARBA00023015"/>
    </source>
</evidence>
<dbReference type="Proteomes" id="UP001320119">
    <property type="component" value="Chromosome"/>
</dbReference>
<keyword evidence="5" id="KW-0805">Transcription regulation</keyword>
<dbReference type="GO" id="GO:0045892">
    <property type="term" value="P:negative regulation of DNA-templated transcription"/>
    <property type="evidence" value="ECO:0007669"/>
    <property type="project" value="InterPro"/>
</dbReference>
<evidence type="ECO:0000313" key="11">
    <source>
        <dbReference type="EMBL" id="BCD99258.1"/>
    </source>
</evidence>
<feature type="region of interest" description="Disordered" evidence="9">
    <location>
        <begin position="1"/>
        <end position="70"/>
    </location>
</feature>
<organism evidence="11 12">
    <name type="scientific">Marinagarivorans cellulosilyticus</name>
    <dbReference type="NCBI Taxonomy" id="2721545"/>
    <lineage>
        <taxon>Bacteria</taxon>
        <taxon>Pseudomonadati</taxon>
        <taxon>Pseudomonadota</taxon>
        <taxon>Gammaproteobacteria</taxon>
        <taxon>Cellvibrionales</taxon>
        <taxon>Cellvibrionaceae</taxon>
        <taxon>Marinagarivorans</taxon>
    </lineage>
</organism>
<dbReference type="RefSeq" id="WP_236984348.1">
    <property type="nucleotide sequence ID" value="NZ_AP023086.1"/>
</dbReference>
<keyword evidence="11" id="KW-0282">Flagellum</keyword>
<keyword evidence="11" id="KW-0966">Cell projection</keyword>
<name>A0AAN2BLL0_9GAMM</name>
<reference evidence="11 12" key="1">
    <citation type="journal article" date="2022" name="IScience">
        <title>An ultrasensitive nanofiber-based assay for enzymatic hydrolysis and deep-sea microbial degradation of cellulose.</title>
        <authorList>
            <person name="Tsudome M."/>
            <person name="Tachioka M."/>
            <person name="Miyazaki M."/>
            <person name="Uchimura K."/>
            <person name="Tsuda M."/>
            <person name="Takaki Y."/>
            <person name="Deguchi S."/>
        </authorList>
    </citation>
    <scope>NUCLEOTIDE SEQUENCE [LARGE SCALE GENOMIC DNA]</scope>
    <source>
        <strain evidence="11 12">GE09</strain>
    </source>
</reference>
<dbReference type="InterPro" id="IPR035890">
    <property type="entry name" value="Anti-sigma-28_factor_FlgM_sf"/>
</dbReference>
<feature type="domain" description="Anti-sigma-28 factor FlgM C-terminal" evidence="10">
    <location>
        <begin position="44"/>
        <end position="97"/>
    </location>
</feature>
<dbReference type="GO" id="GO:0044781">
    <property type="term" value="P:bacterial-type flagellum organization"/>
    <property type="evidence" value="ECO:0007669"/>
    <property type="project" value="UniProtKB-KW"/>
</dbReference>
<keyword evidence="11" id="KW-0969">Cilium</keyword>
<evidence type="ECO:0000256" key="6">
    <source>
        <dbReference type="ARBA" id="ARBA00023163"/>
    </source>
</evidence>
<keyword evidence="12" id="KW-1185">Reference proteome</keyword>
<dbReference type="InterPro" id="IPR031316">
    <property type="entry name" value="FlgM_C"/>
</dbReference>
<dbReference type="NCBIfam" id="TIGR03824">
    <property type="entry name" value="FlgM_jcvi"/>
    <property type="match status" value="1"/>
</dbReference>